<proteinExistence type="predicted"/>
<accession>A0A644WJG4</accession>
<comment type="caution">
    <text evidence="1">The sequence shown here is derived from an EMBL/GenBank/DDBJ whole genome shotgun (WGS) entry which is preliminary data.</text>
</comment>
<reference evidence="1" key="1">
    <citation type="submission" date="2019-08" db="EMBL/GenBank/DDBJ databases">
        <authorList>
            <person name="Kucharzyk K."/>
            <person name="Murdoch R.W."/>
            <person name="Higgins S."/>
            <person name="Loffler F."/>
        </authorList>
    </citation>
    <scope>NUCLEOTIDE SEQUENCE</scope>
</reference>
<name>A0A644WJG4_9ZZZZ</name>
<evidence type="ECO:0000313" key="1">
    <source>
        <dbReference type="EMBL" id="MPM04035.1"/>
    </source>
</evidence>
<sequence length="143" mass="15510">MHEVQNRLQGCALVAASLHSVRFRAGFSFKIVLFLSNPRNILFKIHLISSNPSSNPGVREGDSGAEPDAVEISYFLDPYTIQSSSSAAEYSWITGSIFGVRVGDAVDDLSRGGLPRRGGLSRAMLCLAIKSKVCECASIWCTR</sequence>
<protein>
    <submittedName>
        <fullName evidence="1">Uncharacterized protein</fullName>
    </submittedName>
</protein>
<dbReference type="AlphaFoldDB" id="A0A644WJG4"/>
<organism evidence="1">
    <name type="scientific">bioreactor metagenome</name>
    <dbReference type="NCBI Taxonomy" id="1076179"/>
    <lineage>
        <taxon>unclassified sequences</taxon>
        <taxon>metagenomes</taxon>
        <taxon>ecological metagenomes</taxon>
    </lineage>
</organism>
<gene>
    <name evidence="1" type="ORF">SDC9_50302</name>
</gene>
<dbReference type="EMBL" id="VSSQ01001003">
    <property type="protein sequence ID" value="MPM04035.1"/>
    <property type="molecule type" value="Genomic_DNA"/>
</dbReference>